<dbReference type="KEGG" id="pgri:PgNI_12554"/>
<name>A0A6P8AM43_PYRGI</name>
<keyword evidence="1" id="KW-1185">Reference proteome</keyword>
<dbReference type="RefSeq" id="XP_030975968.1">
    <property type="nucleotide sequence ID" value="XM_031132501.1"/>
</dbReference>
<gene>
    <name evidence="2" type="ORF">PgNI_12554</name>
</gene>
<dbReference type="AlphaFoldDB" id="A0A6P8AM43"/>
<dbReference type="GeneID" id="41967404"/>
<evidence type="ECO:0000313" key="2">
    <source>
        <dbReference type="RefSeq" id="XP_030975968.1"/>
    </source>
</evidence>
<protein>
    <submittedName>
        <fullName evidence="2">Uncharacterized protein</fullName>
    </submittedName>
</protein>
<dbReference type="Proteomes" id="UP000515153">
    <property type="component" value="Unplaced"/>
</dbReference>
<reference evidence="2" key="1">
    <citation type="journal article" date="2019" name="Mol. Biol. Evol.">
        <title>Blast fungal genomes show frequent chromosomal changes, gene gains and losses, and effector gene turnover.</title>
        <authorList>
            <person name="Gomez Luciano L.B."/>
            <person name="Jason Tsai I."/>
            <person name="Chuma I."/>
            <person name="Tosa Y."/>
            <person name="Chen Y.H."/>
            <person name="Li J.Y."/>
            <person name="Li M.Y."/>
            <person name="Jade Lu M.Y."/>
            <person name="Nakayashiki H."/>
            <person name="Li W.H."/>
        </authorList>
    </citation>
    <scope>NUCLEOTIDE SEQUENCE</scope>
    <source>
        <strain evidence="2">NI907</strain>
    </source>
</reference>
<proteinExistence type="predicted"/>
<sequence length="256" mass="29320">MSSNICKQHSISCKFGKKRAECNMRIKGIYEFCARLVHQNSMALFMQKLESVIEPWSILLGQTRLSCETPSSDPRVFSILKGLDAVIENGDDRLLSRLAQAHLARVLDILEARVAMERQNGHLHRRNGYRNASIVLDIYMSAQDVALPRRTLIERKRVAKRWSELAGAWPLFLLVYSEEAEEIMQHRNLPDNAMIRLIASRVFAESPSQLFETCEYWTEAVEAAVVSNRPIDSQVMGDFRRCQTDVEDDMDTAMIE</sequence>
<evidence type="ECO:0000313" key="1">
    <source>
        <dbReference type="Proteomes" id="UP000515153"/>
    </source>
</evidence>
<accession>A0A6P8AM43</accession>
<reference evidence="2" key="3">
    <citation type="submission" date="2025-08" db="UniProtKB">
        <authorList>
            <consortium name="RefSeq"/>
        </authorList>
    </citation>
    <scope>IDENTIFICATION</scope>
    <source>
        <strain evidence="2">NI907</strain>
    </source>
</reference>
<organism evidence="1 2">
    <name type="scientific">Pyricularia grisea</name>
    <name type="common">Crabgrass-specific blast fungus</name>
    <name type="synonym">Magnaporthe grisea</name>
    <dbReference type="NCBI Taxonomy" id="148305"/>
    <lineage>
        <taxon>Eukaryota</taxon>
        <taxon>Fungi</taxon>
        <taxon>Dikarya</taxon>
        <taxon>Ascomycota</taxon>
        <taxon>Pezizomycotina</taxon>
        <taxon>Sordariomycetes</taxon>
        <taxon>Sordariomycetidae</taxon>
        <taxon>Magnaporthales</taxon>
        <taxon>Pyriculariaceae</taxon>
        <taxon>Pyricularia</taxon>
    </lineage>
</organism>
<reference evidence="2" key="2">
    <citation type="submission" date="2019-10" db="EMBL/GenBank/DDBJ databases">
        <authorList>
            <consortium name="NCBI Genome Project"/>
        </authorList>
    </citation>
    <scope>NUCLEOTIDE SEQUENCE</scope>
    <source>
        <strain evidence="2">NI907</strain>
    </source>
</reference>